<evidence type="ECO:0000313" key="3">
    <source>
        <dbReference type="EMBL" id="CAB4222396.1"/>
    </source>
</evidence>
<dbReference type="EMBL" id="LR796812">
    <property type="protein sequence ID" value="CAB4167202.1"/>
    <property type="molecule type" value="Genomic_DNA"/>
</dbReference>
<dbReference type="EMBL" id="LR797244">
    <property type="protein sequence ID" value="CAB4195207.1"/>
    <property type="molecule type" value="Genomic_DNA"/>
</dbReference>
<name>A0A6J5P809_9CAUD</name>
<evidence type="ECO:0000313" key="2">
    <source>
        <dbReference type="EMBL" id="CAB4195207.1"/>
    </source>
</evidence>
<organism evidence="1">
    <name type="scientific">uncultured Caudovirales phage</name>
    <dbReference type="NCBI Taxonomy" id="2100421"/>
    <lineage>
        <taxon>Viruses</taxon>
        <taxon>Duplodnaviria</taxon>
        <taxon>Heunggongvirae</taxon>
        <taxon>Uroviricota</taxon>
        <taxon>Caudoviricetes</taxon>
        <taxon>Peduoviridae</taxon>
        <taxon>Maltschvirus</taxon>
        <taxon>Maltschvirus maltsch</taxon>
    </lineage>
</organism>
<dbReference type="EMBL" id="LR797513">
    <property type="protein sequence ID" value="CAB4222396.1"/>
    <property type="molecule type" value="Genomic_DNA"/>
</dbReference>
<evidence type="ECO:0000313" key="1">
    <source>
        <dbReference type="EMBL" id="CAB4167202.1"/>
    </source>
</evidence>
<protein>
    <submittedName>
        <fullName evidence="1">Uncharacterized protein</fullName>
    </submittedName>
</protein>
<proteinExistence type="predicted"/>
<reference evidence="1" key="1">
    <citation type="submission" date="2020-04" db="EMBL/GenBank/DDBJ databases">
        <authorList>
            <person name="Chiriac C."/>
            <person name="Salcher M."/>
            <person name="Ghai R."/>
            <person name="Kavagutti S V."/>
        </authorList>
    </citation>
    <scope>NUCLEOTIDE SEQUENCE</scope>
</reference>
<gene>
    <name evidence="2" type="ORF">UFOVP1293_9</name>
    <name evidence="3" type="ORF">UFOVP1644_27</name>
    <name evidence="1" type="ORF">UFOVP860_6</name>
</gene>
<sequence length="74" mass="8080">MDKLLVLENFHVYIPDGLQPDGERKPDKRITFTKGMTLTTDQIPAGQAAADWIEKGLAHTVAKPVAKPVEKAPA</sequence>
<accession>A0A6J5P809</accession>